<sequence length="49" mass="5173">MALTGDAKEELSHLEVTRPSARKAEAAAMLRFAGGLHLVAGRVVVEAEL</sequence>
<keyword evidence="2" id="KW-0238">DNA-binding</keyword>
<proteinExistence type="predicted"/>
<dbReference type="GO" id="GO:0003677">
    <property type="term" value="F:DNA binding"/>
    <property type="evidence" value="ECO:0007669"/>
    <property type="project" value="UniProtKB-KW"/>
</dbReference>
<dbReference type="EMBL" id="DYWO01000034">
    <property type="protein sequence ID" value="HJF48368.1"/>
    <property type="molecule type" value="Genomic_DNA"/>
</dbReference>
<reference evidence="2" key="2">
    <citation type="submission" date="2021-09" db="EMBL/GenBank/DDBJ databases">
        <authorList>
            <person name="Gilroy R."/>
        </authorList>
    </citation>
    <scope>NUCLEOTIDE SEQUENCE</scope>
    <source>
        <strain evidence="2">1647</strain>
    </source>
</reference>
<evidence type="ECO:0000313" key="2">
    <source>
        <dbReference type="EMBL" id="HJF48368.1"/>
    </source>
</evidence>
<evidence type="ECO:0000313" key="3">
    <source>
        <dbReference type="Proteomes" id="UP000775129"/>
    </source>
</evidence>
<protein>
    <submittedName>
        <fullName evidence="2">DNA-binding protein WhiA</fullName>
    </submittedName>
</protein>
<dbReference type="Proteomes" id="UP000775129">
    <property type="component" value="Unassembled WGS sequence"/>
</dbReference>
<dbReference type="AlphaFoldDB" id="A0A921KPC8"/>
<comment type="caution">
    <text evidence="2">The sequence shown here is derived from an EMBL/GenBank/DDBJ whole genome shotgun (WGS) entry which is preliminary data.</text>
</comment>
<feature type="non-terminal residue" evidence="2">
    <location>
        <position position="49"/>
    </location>
</feature>
<dbReference type="InterPro" id="IPR018478">
    <property type="entry name" value="Sporu_reg_WhiA_N_dom"/>
</dbReference>
<gene>
    <name evidence="2" type="ORF">K8W24_00995</name>
</gene>
<name>A0A921KPC8_9MICO</name>
<reference evidence="2" key="1">
    <citation type="journal article" date="2021" name="PeerJ">
        <title>Extensive microbial diversity within the chicken gut microbiome revealed by metagenomics and culture.</title>
        <authorList>
            <person name="Gilroy R."/>
            <person name="Ravi A."/>
            <person name="Getino M."/>
            <person name="Pursley I."/>
            <person name="Horton D.L."/>
            <person name="Alikhan N.F."/>
            <person name="Baker D."/>
            <person name="Gharbi K."/>
            <person name="Hall N."/>
            <person name="Watson M."/>
            <person name="Adriaenssens E.M."/>
            <person name="Foster-Nyarko E."/>
            <person name="Jarju S."/>
            <person name="Secka A."/>
            <person name="Antonio M."/>
            <person name="Oren A."/>
            <person name="Chaudhuri R.R."/>
            <person name="La Ragione R."/>
            <person name="Hildebrand F."/>
            <person name="Pallen M.J."/>
        </authorList>
    </citation>
    <scope>NUCLEOTIDE SEQUENCE</scope>
    <source>
        <strain evidence="2">1647</strain>
    </source>
</reference>
<accession>A0A921KPC8</accession>
<dbReference type="InterPro" id="IPR027434">
    <property type="entry name" value="Homing_endonucl"/>
</dbReference>
<feature type="domain" description="Sporulation transcription regulator WhiA N-terminal" evidence="1">
    <location>
        <begin position="20"/>
        <end position="49"/>
    </location>
</feature>
<dbReference type="Gene3D" id="3.10.28.10">
    <property type="entry name" value="Homing endonucleases"/>
    <property type="match status" value="1"/>
</dbReference>
<organism evidence="2 3">
    <name type="scientific">Brachybacterium paraconglomeratum</name>
    <dbReference type="NCBI Taxonomy" id="173362"/>
    <lineage>
        <taxon>Bacteria</taxon>
        <taxon>Bacillati</taxon>
        <taxon>Actinomycetota</taxon>
        <taxon>Actinomycetes</taxon>
        <taxon>Micrococcales</taxon>
        <taxon>Dermabacteraceae</taxon>
        <taxon>Brachybacterium</taxon>
    </lineage>
</organism>
<dbReference type="Pfam" id="PF10298">
    <property type="entry name" value="WhiA_N"/>
    <property type="match status" value="1"/>
</dbReference>
<evidence type="ECO:0000259" key="1">
    <source>
        <dbReference type="Pfam" id="PF10298"/>
    </source>
</evidence>